<dbReference type="GO" id="GO:0045493">
    <property type="term" value="P:xylan catabolic process"/>
    <property type="evidence" value="ECO:0007669"/>
    <property type="project" value="UniProtKB-KW"/>
</dbReference>
<reference evidence="3 4" key="1">
    <citation type="submission" date="2016-03" db="EMBL/GenBank/DDBJ databases">
        <title>Complete genome sequence of Pedobacter cryoconitis PAMC 27485.</title>
        <authorList>
            <person name="Lee J."/>
            <person name="Kim O.-S."/>
        </authorList>
    </citation>
    <scope>NUCLEOTIDE SEQUENCE [LARGE SCALE GENOMIC DNA]</scope>
    <source>
        <strain evidence="3 4">PAMC 27485</strain>
    </source>
</reference>
<keyword evidence="3" id="KW-0858">Xylan degradation</keyword>
<accession>A0A127V8N7</accession>
<organism evidence="3 4">
    <name type="scientific">Pedobacter cryoconitis</name>
    <dbReference type="NCBI Taxonomy" id="188932"/>
    <lineage>
        <taxon>Bacteria</taxon>
        <taxon>Pseudomonadati</taxon>
        <taxon>Bacteroidota</taxon>
        <taxon>Sphingobacteriia</taxon>
        <taxon>Sphingobacteriales</taxon>
        <taxon>Sphingobacteriaceae</taxon>
        <taxon>Pedobacter</taxon>
    </lineage>
</organism>
<keyword evidence="4" id="KW-1185">Reference proteome</keyword>
<evidence type="ECO:0000313" key="4">
    <source>
        <dbReference type="Proteomes" id="UP000071561"/>
    </source>
</evidence>
<dbReference type="Pfam" id="PF14587">
    <property type="entry name" value="Glyco_hydr_30_2"/>
    <property type="match status" value="1"/>
</dbReference>
<keyword evidence="1" id="KW-1133">Transmembrane helix</keyword>
<protein>
    <submittedName>
        <fullName evidence="3">Xylanase</fullName>
    </submittedName>
</protein>
<dbReference type="EMBL" id="CP014504">
    <property type="protein sequence ID" value="AMP97567.1"/>
    <property type="molecule type" value="Genomic_DNA"/>
</dbReference>
<sequence length="504" mass="56439">MSGTKSSVIAIIFFEILMALPFLISAQGINPVKVEIDLRHPAQVIEGFGASDAWSCQYAGLWPEEKKKKMADLLFSRELDHQGKPIGIGLNFWRFSIGAGSAEQGEASDIKNEWRRQASFLKLNGKYEDDAMTGQLWFMSAAKARGVKNFLGFVNSPHVNFTLNGKSYSGDGKCNFDFSKTAAFCQDLISNIQIIKKRTGITLDYISPVNEPQWKWNEAKQEGSPYTNKEIAQLTRALSLSLKKADLNTKIQIAEAGQLDYLTNHKDSLKSRQVSYFFDKKSPGYLGDLYNIDQSISGHSYFTTSSEDRSVRIRSAVASEVEKIKGLRFWMSEYCILGDSLMKGEGRDTGISPALFIAKLIHHDLSYANATSWQWWLAISPNDYKDGLVYIDKNKTDGKVYESKMLWALGNYSRFIPAGSHRLPVKLENADQVYVSGFRNQGKIIIVVVNSRKEAALLEINGIHKKQIKTYTTSTTLNLAPSTSNSNLIRVPPESITTLLTDEK</sequence>
<feature type="domain" description="Endo-beta-1,6-galactanase-like" evidence="2">
    <location>
        <begin position="32"/>
        <end position="390"/>
    </location>
</feature>
<dbReference type="KEGG" id="pcm:AY601_0617"/>
<dbReference type="InterPro" id="IPR013780">
    <property type="entry name" value="Glyco_hydro_b"/>
</dbReference>
<feature type="transmembrane region" description="Helical" evidence="1">
    <location>
        <begin position="7"/>
        <end position="24"/>
    </location>
</feature>
<dbReference type="Gene3D" id="2.60.40.1180">
    <property type="entry name" value="Golgi alpha-mannosidase II"/>
    <property type="match status" value="1"/>
</dbReference>
<dbReference type="GO" id="GO:0004553">
    <property type="term" value="F:hydrolase activity, hydrolyzing O-glycosyl compounds"/>
    <property type="evidence" value="ECO:0007669"/>
    <property type="project" value="InterPro"/>
</dbReference>
<evidence type="ECO:0000256" key="1">
    <source>
        <dbReference type="SAM" id="Phobius"/>
    </source>
</evidence>
<dbReference type="PANTHER" id="PTHR42767:SF1">
    <property type="entry name" value="ENDO-BETA-1,6-GALACTANASE-LIKE DOMAIN-CONTAINING PROTEIN"/>
    <property type="match status" value="1"/>
</dbReference>
<dbReference type="OrthoDB" id="9806701at2"/>
<keyword evidence="3" id="KW-0624">Polysaccharide degradation</keyword>
<gene>
    <name evidence="3" type="ORF">AY601_0617</name>
</gene>
<dbReference type="Gene3D" id="3.20.20.80">
    <property type="entry name" value="Glycosidases"/>
    <property type="match status" value="1"/>
</dbReference>
<proteinExistence type="predicted"/>
<name>A0A127V8N7_9SPHI</name>
<keyword evidence="3" id="KW-0326">Glycosidase</keyword>
<evidence type="ECO:0000259" key="2">
    <source>
        <dbReference type="Pfam" id="PF14587"/>
    </source>
</evidence>
<dbReference type="InterPro" id="IPR039514">
    <property type="entry name" value="6GAL-like"/>
</dbReference>
<dbReference type="RefSeq" id="WP_068396258.1">
    <property type="nucleotide sequence ID" value="NZ_CP014504.1"/>
</dbReference>
<dbReference type="InterPro" id="IPR039743">
    <property type="entry name" value="6GAL/EXGAL"/>
</dbReference>
<dbReference type="AlphaFoldDB" id="A0A127V8N7"/>
<keyword evidence="3" id="KW-0378">Hydrolase</keyword>
<keyword evidence="1" id="KW-0472">Membrane</keyword>
<dbReference type="Proteomes" id="UP000071561">
    <property type="component" value="Chromosome"/>
</dbReference>
<dbReference type="SUPFAM" id="SSF51445">
    <property type="entry name" value="(Trans)glycosidases"/>
    <property type="match status" value="1"/>
</dbReference>
<keyword evidence="3" id="KW-0119">Carbohydrate metabolism</keyword>
<dbReference type="InterPro" id="IPR017853">
    <property type="entry name" value="GH"/>
</dbReference>
<evidence type="ECO:0000313" key="3">
    <source>
        <dbReference type="EMBL" id="AMP97567.1"/>
    </source>
</evidence>
<keyword evidence="1" id="KW-0812">Transmembrane</keyword>
<dbReference type="PANTHER" id="PTHR42767">
    <property type="entry name" value="ENDO-BETA-1,6-GALACTANASE"/>
    <property type="match status" value="1"/>
</dbReference>
<dbReference type="PATRIC" id="fig|188932.3.peg.633"/>